<evidence type="ECO:0000256" key="1">
    <source>
        <dbReference type="ARBA" id="ARBA00022737"/>
    </source>
</evidence>
<feature type="repeat" description="ANK" evidence="3">
    <location>
        <begin position="521"/>
        <end position="553"/>
    </location>
</feature>
<feature type="repeat" description="ANK" evidence="3">
    <location>
        <begin position="488"/>
        <end position="520"/>
    </location>
</feature>
<feature type="repeat" description="ANK" evidence="3">
    <location>
        <begin position="422"/>
        <end position="454"/>
    </location>
</feature>
<feature type="non-terminal residue" evidence="4">
    <location>
        <position position="1"/>
    </location>
</feature>
<feature type="repeat" description="ANK" evidence="3">
    <location>
        <begin position="653"/>
        <end position="685"/>
    </location>
</feature>
<feature type="repeat" description="ANK" evidence="3">
    <location>
        <begin position="587"/>
        <end position="619"/>
    </location>
</feature>
<feature type="repeat" description="ANK" evidence="3">
    <location>
        <begin position="554"/>
        <end position="586"/>
    </location>
</feature>
<comment type="caution">
    <text evidence="4">The sequence shown here is derived from an EMBL/GenBank/DDBJ whole genome shotgun (WGS) entry which is preliminary data.</text>
</comment>
<dbReference type="PANTHER" id="PTHR24161">
    <property type="entry name" value="ANK_REP_REGION DOMAIN-CONTAINING PROTEIN-RELATED"/>
    <property type="match status" value="1"/>
</dbReference>
<sequence>EQPRLPYERRALTLRQLKRLARCFVESGWLDAKCEEFNEKFKVQIAAGKKYKKEPNLYAIDEFLVKPATDPAQFGGISAEFRAAAKLPPPVRTSSFAEVLNAAQGGVPVDFFVSHFWGHLFRCTMAALTKFAASKGSPLEAHSHFSFWICLFAVNQHCAAEEVGSSPEDGPFNAALEDARGVVMVVDERVEPFTRIWCLYEVQRVHALGKTFELIDKGGSIAANLDMMRSVADSLEIVSAVTAQASVEKDKWDIWFVIADPWVLSAFGTAGRFKDYVQRRLPGQEAKLFCQFDARLSELLAEPLLRAAVEAGDQETALRCIAWGARGQEGDFLHKAMRMWWDDLSVATVKTRFSAHPQTLSHVMAFFGNCAGLQLLREAGVDLAASTKQGSTPAHLAAQNGHVEVLRLLREAGADLAASDEKGSTPAHVAAQNGHVEVLQLLREAGADLAASNKQGSTPAHVAALSGHMEVLQLLREAGADLAASTKQGSTPAHFAAQSGHVEVLRLLREAGADLAASNEDGWTPAHLAAQFGHVEVLQLLREAGADLAASTKKGSTPAQLAAQNGHVEVLQLLREAGADLAASDEKGRTPALSAALSGHVEVLQLLREAGADLAASNEDGWTPAHLAAQFGHVEVLQLLREAGADLAASTKKGSTPAQLAAQNGHVEVLQLLREAGADLAASDDS</sequence>
<protein>
    <submittedName>
        <fullName evidence="4">Uncharacterized protein</fullName>
    </submittedName>
</protein>
<dbReference type="Pfam" id="PF12796">
    <property type="entry name" value="Ank_2"/>
    <property type="match status" value="2"/>
</dbReference>
<dbReference type="PROSITE" id="PS50297">
    <property type="entry name" value="ANK_REP_REGION"/>
    <property type="match status" value="9"/>
</dbReference>
<dbReference type="EMBL" id="CAJNNW010031485">
    <property type="protein sequence ID" value="CAE8707718.1"/>
    <property type="molecule type" value="Genomic_DNA"/>
</dbReference>
<dbReference type="SUPFAM" id="SSF48403">
    <property type="entry name" value="Ankyrin repeat"/>
    <property type="match status" value="1"/>
</dbReference>
<feature type="repeat" description="ANK" evidence="3">
    <location>
        <begin position="389"/>
        <end position="421"/>
    </location>
</feature>
<proteinExistence type="predicted"/>
<dbReference type="Proteomes" id="UP000626109">
    <property type="component" value="Unassembled WGS sequence"/>
</dbReference>
<name>A0A813KHQ5_POLGL</name>
<dbReference type="PRINTS" id="PR01415">
    <property type="entry name" value="ANKYRIN"/>
</dbReference>
<dbReference type="Pfam" id="PF13637">
    <property type="entry name" value="Ank_4"/>
    <property type="match status" value="1"/>
</dbReference>
<reference evidence="4" key="1">
    <citation type="submission" date="2021-02" db="EMBL/GenBank/DDBJ databases">
        <authorList>
            <person name="Dougan E. K."/>
            <person name="Rhodes N."/>
            <person name="Thang M."/>
            <person name="Chan C."/>
        </authorList>
    </citation>
    <scope>NUCLEOTIDE SEQUENCE</scope>
</reference>
<dbReference type="AlphaFoldDB" id="A0A813KHQ5"/>
<evidence type="ECO:0000313" key="5">
    <source>
        <dbReference type="Proteomes" id="UP000626109"/>
    </source>
</evidence>
<feature type="repeat" description="ANK" evidence="3">
    <location>
        <begin position="620"/>
        <end position="652"/>
    </location>
</feature>
<keyword evidence="2 3" id="KW-0040">ANK repeat</keyword>
<keyword evidence="1" id="KW-0677">Repeat</keyword>
<feature type="repeat" description="ANK" evidence="3">
    <location>
        <begin position="455"/>
        <end position="487"/>
    </location>
</feature>
<evidence type="ECO:0000313" key="4">
    <source>
        <dbReference type="EMBL" id="CAE8707718.1"/>
    </source>
</evidence>
<dbReference type="PANTHER" id="PTHR24161:SF85">
    <property type="entry name" value="PALMITOYLTRANSFERASE HIP14"/>
    <property type="match status" value="1"/>
</dbReference>
<dbReference type="Pfam" id="PF00023">
    <property type="entry name" value="Ank"/>
    <property type="match status" value="2"/>
</dbReference>
<evidence type="ECO:0000256" key="3">
    <source>
        <dbReference type="PROSITE-ProRule" id="PRU00023"/>
    </source>
</evidence>
<dbReference type="InterPro" id="IPR036770">
    <property type="entry name" value="Ankyrin_rpt-contain_sf"/>
</dbReference>
<dbReference type="PROSITE" id="PS50088">
    <property type="entry name" value="ANK_REPEAT"/>
    <property type="match status" value="9"/>
</dbReference>
<accession>A0A813KHQ5</accession>
<evidence type="ECO:0000256" key="2">
    <source>
        <dbReference type="ARBA" id="ARBA00023043"/>
    </source>
</evidence>
<dbReference type="InterPro" id="IPR002110">
    <property type="entry name" value="Ankyrin_rpt"/>
</dbReference>
<feature type="non-terminal residue" evidence="4">
    <location>
        <position position="686"/>
    </location>
</feature>
<dbReference type="Gene3D" id="1.25.40.20">
    <property type="entry name" value="Ankyrin repeat-containing domain"/>
    <property type="match status" value="4"/>
</dbReference>
<dbReference type="SMART" id="SM00248">
    <property type="entry name" value="ANK"/>
    <property type="match status" value="9"/>
</dbReference>
<organism evidence="4 5">
    <name type="scientific">Polarella glacialis</name>
    <name type="common">Dinoflagellate</name>
    <dbReference type="NCBI Taxonomy" id="89957"/>
    <lineage>
        <taxon>Eukaryota</taxon>
        <taxon>Sar</taxon>
        <taxon>Alveolata</taxon>
        <taxon>Dinophyceae</taxon>
        <taxon>Suessiales</taxon>
        <taxon>Suessiaceae</taxon>
        <taxon>Polarella</taxon>
    </lineage>
</organism>
<gene>
    <name evidence="4" type="ORF">PGLA2088_LOCUS34651</name>
</gene>